<evidence type="ECO:0000256" key="3">
    <source>
        <dbReference type="ARBA" id="ARBA00023295"/>
    </source>
</evidence>
<dbReference type="Pfam" id="PF00232">
    <property type="entry name" value="Glyco_hydro_1"/>
    <property type="match status" value="1"/>
</dbReference>
<evidence type="ECO:0000313" key="5">
    <source>
        <dbReference type="EMBL" id="KSU88346.1"/>
    </source>
</evidence>
<evidence type="ECO:0000256" key="2">
    <source>
        <dbReference type="ARBA" id="ARBA00022801"/>
    </source>
</evidence>
<dbReference type="PANTHER" id="PTHR10353">
    <property type="entry name" value="GLYCOSYL HYDROLASE"/>
    <property type="match status" value="1"/>
</dbReference>
<keyword evidence="6" id="KW-1185">Reference proteome</keyword>
<dbReference type="InterPro" id="IPR001360">
    <property type="entry name" value="Glyco_hydro_1"/>
</dbReference>
<evidence type="ECO:0000313" key="6">
    <source>
        <dbReference type="Proteomes" id="UP000053681"/>
    </source>
</evidence>
<sequence>MFIYAAFDDIVENGRVHDAGRVEYVEQHLQAVHELNEEGMGIEGYYLWSLMDNFEWSFGYDKRFGILYVDFDSQERIWKDSAYRYEEIIKSNRSILI</sequence>
<protein>
    <submittedName>
        <fullName evidence="5">Glycosyl hydrolase family 1</fullName>
    </submittedName>
</protein>
<dbReference type="Gene3D" id="3.20.20.80">
    <property type="entry name" value="Glycosidases"/>
    <property type="match status" value="1"/>
</dbReference>
<dbReference type="InterPro" id="IPR017853">
    <property type="entry name" value="GH"/>
</dbReference>
<dbReference type="Proteomes" id="UP000053681">
    <property type="component" value="Unassembled WGS sequence"/>
</dbReference>
<dbReference type="PRINTS" id="PR00131">
    <property type="entry name" value="GLHYDRLASE1"/>
</dbReference>
<accession>A0A0V8JMY8</accession>
<comment type="caution">
    <text evidence="5">The sequence shown here is derived from an EMBL/GenBank/DDBJ whole genome shotgun (WGS) entry which is preliminary data.</text>
</comment>
<name>A0A0V8JMY8_9BACI</name>
<evidence type="ECO:0000256" key="1">
    <source>
        <dbReference type="ARBA" id="ARBA00010838"/>
    </source>
</evidence>
<dbReference type="AlphaFoldDB" id="A0A0V8JMY8"/>
<comment type="similarity">
    <text evidence="1 4">Belongs to the glycosyl hydrolase 1 family.</text>
</comment>
<keyword evidence="3" id="KW-0326">Glycosidase</keyword>
<proteinExistence type="inferred from homology"/>
<gene>
    <name evidence="5" type="ORF">AS180_08420</name>
</gene>
<dbReference type="PANTHER" id="PTHR10353:SF36">
    <property type="entry name" value="LP05116P"/>
    <property type="match status" value="1"/>
</dbReference>
<dbReference type="GO" id="GO:0005975">
    <property type="term" value="P:carbohydrate metabolic process"/>
    <property type="evidence" value="ECO:0007669"/>
    <property type="project" value="InterPro"/>
</dbReference>
<keyword evidence="2 5" id="KW-0378">Hydrolase</keyword>
<evidence type="ECO:0000256" key="4">
    <source>
        <dbReference type="RuleBase" id="RU003690"/>
    </source>
</evidence>
<dbReference type="SUPFAM" id="SSF51445">
    <property type="entry name" value="(Trans)glycosidases"/>
    <property type="match status" value="1"/>
</dbReference>
<organism evidence="5 6">
    <name type="scientific">Priestia veravalensis</name>
    <dbReference type="NCBI Taxonomy" id="1414648"/>
    <lineage>
        <taxon>Bacteria</taxon>
        <taxon>Bacillati</taxon>
        <taxon>Bacillota</taxon>
        <taxon>Bacilli</taxon>
        <taxon>Bacillales</taxon>
        <taxon>Bacillaceae</taxon>
        <taxon>Priestia</taxon>
    </lineage>
</organism>
<dbReference type="EMBL" id="LNQP01000025">
    <property type="protein sequence ID" value="KSU88346.1"/>
    <property type="molecule type" value="Genomic_DNA"/>
</dbReference>
<reference evidence="5 6" key="1">
    <citation type="submission" date="2015-11" db="EMBL/GenBank/DDBJ databases">
        <title>Bacillus caseinolyticus sp nov.</title>
        <authorList>
            <person name="Dastager S.G."/>
            <person name="Mawlankar R."/>
        </authorList>
    </citation>
    <scope>NUCLEOTIDE SEQUENCE [LARGE SCALE GENOMIC DNA]</scope>
    <source>
        <strain evidence="5 6">SGD-V-76</strain>
    </source>
</reference>
<dbReference type="GO" id="GO:0008422">
    <property type="term" value="F:beta-glucosidase activity"/>
    <property type="evidence" value="ECO:0007669"/>
    <property type="project" value="TreeGrafter"/>
</dbReference>